<evidence type="ECO:0000256" key="1">
    <source>
        <dbReference type="SAM" id="MobiDB-lite"/>
    </source>
</evidence>
<reference evidence="2" key="2">
    <citation type="submission" date="2020-11" db="EMBL/GenBank/DDBJ databases">
        <authorList>
            <person name="McCartney M.A."/>
            <person name="Auch B."/>
            <person name="Kono T."/>
            <person name="Mallez S."/>
            <person name="Becker A."/>
            <person name="Gohl D.M."/>
            <person name="Silverstein K.A.T."/>
            <person name="Koren S."/>
            <person name="Bechman K.B."/>
            <person name="Herman A."/>
            <person name="Abrahante J.E."/>
            <person name="Garbe J."/>
        </authorList>
    </citation>
    <scope>NUCLEOTIDE SEQUENCE</scope>
    <source>
        <strain evidence="2">Duluth1</strain>
        <tissue evidence="2">Whole animal</tissue>
    </source>
</reference>
<organism evidence="2 3">
    <name type="scientific">Dreissena polymorpha</name>
    <name type="common">Zebra mussel</name>
    <name type="synonym">Mytilus polymorpha</name>
    <dbReference type="NCBI Taxonomy" id="45954"/>
    <lineage>
        <taxon>Eukaryota</taxon>
        <taxon>Metazoa</taxon>
        <taxon>Spiralia</taxon>
        <taxon>Lophotrochozoa</taxon>
        <taxon>Mollusca</taxon>
        <taxon>Bivalvia</taxon>
        <taxon>Autobranchia</taxon>
        <taxon>Heteroconchia</taxon>
        <taxon>Euheterodonta</taxon>
        <taxon>Imparidentia</taxon>
        <taxon>Neoheterodontei</taxon>
        <taxon>Myida</taxon>
        <taxon>Dreissenoidea</taxon>
        <taxon>Dreissenidae</taxon>
        <taxon>Dreissena</taxon>
    </lineage>
</organism>
<evidence type="ECO:0000313" key="3">
    <source>
        <dbReference type="Proteomes" id="UP000828390"/>
    </source>
</evidence>
<reference evidence="2" key="1">
    <citation type="journal article" date="2019" name="bioRxiv">
        <title>The Genome of the Zebra Mussel, Dreissena polymorpha: A Resource for Invasive Species Research.</title>
        <authorList>
            <person name="McCartney M.A."/>
            <person name="Auch B."/>
            <person name="Kono T."/>
            <person name="Mallez S."/>
            <person name="Zhang Y."/>
            <person name="Obille A."/>
            <person name="Becker A."/>
            <person name="Abrahante J.E."/>
            <person name="Garbe J."/>
            <person name="Badalamenti J.P."/>
            <person name="Herman A."/>
            <person name="Mangelson H."/>
            <person name="Liachko I."/>
            <person name="Sullivan S."/>
            <person name="Sone E.D."/>
            <person name="Koren S."/>
            <person name="Silverstein K.A.T."/>
            <person name="Beckman K.B."/>
            <person name="Gohl D.M."/>
        </authorList>
    </citation>
    <scope>NUCLEOTIDE SEQUENCE</scope>
    <source>
        <strain evidence="2">Duluth1</strain>
        <tissue evidence="2">Whole animal</tissue>
    </source>
</reference>
<feature type="region of interest" description="Disordered" evidence="1">
    <location>
        <begin position="1"/>
        <end position="71"/>
    </location>
</feature>
<evidence type="ECO:0000313" key="2">
    <source>
        <dbReference type="EMBL" id="KAH3717091.1"/>
    </source>
</evidence>
<feature type="compositionally biased region" description="Basic and acidic residues" evidence="1">
    <location>
        <begin position="31"/>
        <end position="42"/>
    </location>
</feature>
<dbReference type="AlphaFoldDB" id="A0A9D4C4Q8"/>
<keyword evidence="3" id="KW-1185">Reference proteome</keyword>
<proteinExistence type="predicted"/>
<dbReference type="Proteomes" id="UP000828390">
    <property type="component" value="Unassembled WGS sequence"/>
</dbReference>
<name>A0A9D4C4Q8_DREPO</name>
<comment type="caution">
    <text evidence="2">The sequence shown here is derived from an EMBL/GenBank/DDBJ whole genome shotgun (WGS) entry which is preliminary data.</text>
</comment>
<protein>
    <submittedName>
        <fullName evidence="2">Uncharacterized protein</fullName>
    </submittedName>
</protein>
<gene>
    <name evidence="2" type="ORF">DPMN_059869</name>
</gene>
<sequence>MLKSAVPASEPTAVPASEPTAVPASEPNRLAQRDDEMSRPDLQDFWSELGDIQSNKVPEDADYGAKSPDGK</sequence>
<dbReference type="EMBL" id="JAIWYP010000013">
    <property type="protein sequence ID" value="KAH3717091.1"/>
    <property type="molecule type" value="Genomic_DNA"/>
</dbReference>
<accession>A0A9D4C4Q8</accession>